<accession>A0AAQ1P3D9</accession>
<reference evidence="2 3" key="1">
    <citation type="submission" date="2018-02" db="EMBL/GenBank/DDBJ databases">
        <authorList>
            <person name="Dubost A."/>
        </authorList>
    </citation>
    <scope>NUCLEOTIDE SEQUENCE [LARGE SCALE GENOMIC DNA]</scope>
    <source>
        <strain evidence="3">JV551A3</strain>
    </source>
</reference>
<evidence type="ECO:0000313" key="3">
    <source>
        <dbReference type="Proteomes" id="UP000294335"/>
    </source>
</evidence>
<evidence type="ECO:0000256" key="1">
    <source>
        <dbReference type="SAM" id="MobiDB-lite"/>
    </source>
</evidence>
<dbReference type="EMBL" id="OPYN01000038">
    <property type="protein sequence ID" value="SPO59044.1"/>
    <property type="molecule type" value="Genomic_DNA"/>
</dbReference>
<organism evidence="2 3">
    <name type="scientific">Pseudomonas inefficax</name>
    <dbReference type="NCBI Taxonomy" id="2078786"/>
    <lineage>
        <taxon>Bacteria</taxon>
        <taxon>Pseudomonadati</taxon>
        <taxon>Pseudomonadota</taxon>
        <taxon>Gammaproteobacteria</taxon>
        <taxon>Pseudomonadales</taxon>
        <taxon>Pseudomonadaceae</taxon>
        <taxon>Pseudomonas</taxon>
    </lineage>
</organism>
<feature type="region of interest" description="Disordered" evidence="1">
    <location>
        <begin position="1"/>
        <end position="34"/>
    </location>
</feature>
<sequence length="71" mass="7506">MMGLLCSPSRHARSHRVHNPKIPQDPVGAGLPANTGKAGAIHRVAFFAGEPAPTGCAARLLNSTHRKLTEK</sequence>
<proteinExistence type="predicted"/>
<gene>
    <name evidence="2" type="ORF">JV551A3_V1_380094</name>
</gene>
<evidence type="ECO:0000313" key="2">
    <source>
        <dbReference type="EMBL" id="SPO59044.1"/>
    </source>
</evidence>
<feature type="compositionally biased region" description="Basic residues" evidence="1">
    <location>
        <begin position="10"/>
        <end position="19"/>
    </location>
</feature>
<comment type="caution">
    <text evidence="2">The sequence shown here is derived from an EMBL/GenBank/DDBJ whole genome shotgun (WGS) entry which is preliminary data.</text>
</comment>
<dbReference type="Proteomes" id="UP000294335">
    <property type="component" value="Unassembled WGS sequence"/>
</dbReference>
<dbReference type="AlphaFoldDB" id="A0AAQ1P3D9"/>
<protein>
    <submittedName>
        <fullName evidence="2">Uncharacterized protein</fullName>
    </submittedName>
</protein>
<name>A0AAQ1P3D9_9PSED</name>
<keyword evidence="3" id="KW-1185">Reference proteome</keyword>